<reference evidence="2" key="1">
    <citation type="submission" date="2021-01" db="EMBL/GenBank/DDBJ databases">
        <title>Caligus Genome Assembly.</title>
        <authorList>
            <person name="Gallardo-Escarate C."/>
        </authorList>
    </citation>
    <scope>NUCLEOTIDE SEQUENCE [LARGE SCALE GENOMIC DNA]</scope>
</reference>
<gene>
    <name evidence="1" type="ORF">FKW44_005624</name>
</gene>
<organism evidence="1 2">
    <name type="scientific">Caligus rogercresseyi</name>
    <name type="common">Sea louse</name>
    <dbReference type="NCBI Taxonomy" id="217165"/>
    <lineage>
        <taxon>Eukaryota</taxon>
        <taxon>Metazoa</taxon>
        <taxon>Ecdysozoa</taxon>
        <taxon>Arthropoda</taxon>
        <taxon>Crustacea</taxon>
        <taxon>Multicrustacea</taxon>
        <taxon>Hexanauplia</taxon>
        <taxon>Copepoda</taxon>
        <taxon>Siphonostomatoida</taxon>
        <taxon>Caligidae</taxon>
        <taxon>Caligus</taxon>
    </lineage>
</organism>
<dbReference type="GO" id="GO:0005783">
    <property type="term" value="C:endoplasmic reticulum"/>
    <property type="evidence" value="ECO:0007669"/>
    <property type="project" value="TreeGrafter"/>
</dbReference>
<dbReference type="AlphaFoldDB" id="A0A7T8QS60"/>
<dbReference type="GO" id="GO:0000774">
    <property type="term" value="F:adenyl-nucleotide exchange factor activity"/>
    <property type="evidence" value="ECO:0007669"/>
    <property type="project" value="TreeGrafter"/>
</dbReference>
<protein>
    <submittedName>
        <fullName evidence="1">Hsp70binding protein 1like</fullName>
    </submittedName>
</protein>
<sequence>MSDRKPRDLRGLLKFCAEYTKKEDAPGDSTVESMDPERQEFLAKVLKDLSVDVIDEFTRAIQVLTSPKVSDETQEDQGEALYVLECIEDWVGQIDMAVNFHKVGGFEAVLHTLQSPHEALRAQGAHLISELSQNNPYCQDHLTQDGFLQILLHSLESDTPKVQVKALYAISCILRQSTKAQTAWKGSEGPSRLVKALMSDVPKLNIKASFLMSALIAEKPSEFAPLFSSMGTHLQLSGLIVRNASNEQVAMALFTLLSHPQDSSTLCDLSSDTSLKDSLIKNIREMENKEECMEERDYYKKILQIVFHSDSDRSVDR</sequence>
<proteinExistence type="predicted"/>
<dbReference type="InterPro" id="IPR016024">
    <property type="entry name" value="ARM-type_fold"/>
</dbReference>
<dbReference type="OrthoDB" id="10250458at2759"/>
<dbReference type="PANTHER" id="PTHR19316:SF18">
    <property type="entry name" value="HSP70-BINDING PROTEIN 1"/>
    <property type="match status" value="1"/>
</dbReference>
<dbReference type="Proteomes" id="UP000595437">
    <property type="component" value="Chromosome 3"/>
</dbReference>
<dbReference type="InterPro" id="IPR011989">
    <property type="entry name" value="ARM-like"/>
</dbReference>
<evidence type="ECO:0000313" key="2">
    <source>
        <dbReference type="Proteomes" id="UP000595437"/>
    </source>
</evidence>
<evidence type="ECO:0000313" key="1">
    <source>
        <dbReference type="EMBL" id="QQP53223.1"/>
    </source>
</evidence>
<accession>A0A7T8QS60</accession>
<dbReference type="EMBL" id="CP045892">
    <property type="protein sequence ID" value="QQP53223.1"/>
    <property type="molecule type" value="Genomic_DNA"/>
</dbReference>
<keyword evidence="2" id="KW-1185">Reference proteome</keyword>
<name>A0A7T8QS60_CALRO</name>
<dbReference type="SUPFAM" id="SSF48371">
    <property type="entry name" value="ARM repeat"/>
    <property type="match status" value="1"/>
</dbReference>
<dbReference type="Gene3D" id="1.25.10.10">
    <property type="entry name" value="Leucine-rich Repeat Variant"/>
    <property type="match status" value="1"/>
</dbReference>
<dbReference type="PANTHER" id="PTHR19316">
    <property type="entry name" value="PROTEIN FOLDING REGULATOR"/>
    <property type="match status" value="1"/>
</dbReference>
<dbReference type="InterPro" id="IPR050693">
    <property type="entry name" value="Hsp70_NEF-Inhibitors"/>
</dbReference>